<name>A0A7C8ML02_9PEZI</name>
<reference evidence="3 4" key="1">
    <citation type="submission" date="2019-12" db="EMBL/GenBank/DDBJ databases">
        <title>Draft genome sequence of the ascomycete Xylaria multiplex DSM 110363.</title>
        <authorList>
            <person name="Buettner E."/>
            <person name="Kellner H."/>
        </authorList>
    </citation>
    <scope>NUCLEOTIDE SEQUENCE [LARGE SCALE GENOMIC DNA]</scope>
    <source>
        <strain evidence="3 4">DSM 110363</strain>
    </source>
</reference>
<organism evidence="3 4">
    <name type="scientific">Xylaria multiplex</name>
    <dbReference type="NCBI Taxonomy" id="323545"/>
    <lineage>
        <taxon>Eukaryota</taxon>
        <taxon>Fungi</taxon>
        <taxon>Dikarya</taxon>
        <taxon>Ascomycota</taxon>
        <taxon>Pezizomycotina</taxon>
        <taxon>Sordariomycetes</taxon>
        <taxon>Xylariomycetidae</taxon>
        <taxon>Xylariales</taxon>
        <taxon>Xylariaceae</taxon>
        <taxon>Xylaria</taxon>
    </lineage>
</organism>
<feature type="compositionally biased region" description="Basic and acidic residues" evidence="1">
    <location>
        <begin position="197"/>
        <end position="227"/>
    </location>
</feature>
<gene>
    <name evidence="3" type="ORF">GQX73_g6029</name>
</gene>
<evidence type="ECO:0000256" key="1">
    <source>
        <dbReference type="SAM" id="MobiDB-lite"/>
    </source>
</evidence>
<keyword evidence="2" id="KW-1133">Transmembrane helix</keyword>
<comment type="caution">
    <text evidence="3">The sequence shown here is derived from an EMBL/GenBank/DDBJ whole genome shotgun (WGS) entry which is preliminary data.</text>
</comment>
<dbReference type="OrthoDB" id="4764853at2759"/>
<protein>
    <submittedName>
        <fullName evidence="3">Uncharacterized protein</fullName>
    </submittedName>
</protein>
<keyword evidence="2" id="KW-0812">Transmembrane</keyword>
<keyword evidence="4" id="KW-1185">Reference proteome</keyword>
<proteinExistence type="predicted"/>
<evidence type="ECO:0000313" key="4">
    <source>
        <dbReference type="Proteomes" id="UP000481858"/>
    </source>
</evidence>
<feature type="transmembrane region" description="Helical" evidence="2">
    <location>
        <begin position="53"/>
        <end position="71"/>
    </location>
</feature>
<dbReference type="EMBL" id="WUBL01000066">
    <property type="protein sequence ID" value="KAF2967532.1"/>
    <property type="molecule type" value="Genomic_DNA"/>
</dbReference>
<sequence length="244" mass="27331">MLPHPPPLALSAAPSINIPGLTCTGTIYDTGCGSHVKYECDSKWSKYDFERLLDLRSWIIFGLIAYSFQLVSTGDPYQRILGLLAIISPGSARALQPRSKLTRTCALLVYLGILRLVWIWTPVMLSEDWQMMRAAFVEWRPSLTPLRSGLVVLYPMWMVMCIYRVVYAIATIASVVLVTTTQIRCIKTTAPLITGRRQLDESHQHSDSSRGNDLTRDIKDGLEKKQGTTESTKMPAPLSEKNQA</sequence>
<feature type="transmembrane region" description="Helical" evidence="2">
    <location>
        <begin position="107"/>
        <end position="125"/>
    </location>
</feature>
<dbReference type="Proteomes" id="UP000481858">
    <property type="component" value="Unassembled WGS sequence"/>
</dbReference>
<accession>A0A7C8ML02</accession>
<evidence type="ECO:0000313" key="3">
    <source>
        <dbReference type="EMBL" id="KAF2967532.1"/>
    </source>
</evidence>
<dbReference type="InParanoid" id="A0A7C8ML02"/>
<dbReference type="AlphaFoldDB" id="A0A7C8ML02"/>
<feature type="transmembrane region" description="Helical" evidence="2">
    <location>
        <begin position="154"/>
        <end position="178"/>
    </location>
</feature>
<keyword evidence="2" id="KW-0472">Membrane</keyword>
<evidence type="ECO:0000256" key="2">
    <source>
        <dbReference type="SAM" id="Phobius"/>
    </source>
</evidence>
<feature type="region of interest" description="Disordered" evidence="1">
    <location>
        <begin position="197"/>
        <end position="244"/>
    </location>
</feature>